<proteinExistence type="predicted"/>
<protein>
    <submittedName>
        <fullName evidence="1">Uncharacterized protein</fullName>
    </submittedName>
</protein>
<evidence type="ECO:0000313" key="1">
    <source>
        <dbReference type="EMBL" id="KAJ6993950.1"/>
    </source>
</evidence>
<dbReference type="EMBL" id="JAQIZT010000006">
    <property type="protein sequence ID" value="KAJ6993950.1"/>
    <property type="molecule type" value="Genomic_DNA"/>
</dbReference>
<accession>A0AAD6QP92</accession>
<name>A0AAD6QP92_9ROSI</name>
<gene>
    <name evidence="1" type="ORF">NC653_016931</name>
</gene>
<organism evidence="1 2">
    <name type="scientific">Populus alba x Populus x berolinensis</name>
    <dbReference type="NCBI Taxonomy" id="444605"/>
    <lineage>
        <taxon>Eukaryota</taxon>
        <taxon>Viridiplantae</taxon>
        <taxon>Streptophyta</taxon>
        <taxon>Embryophyta</taxon>
        <taxon>Tracheophyta</taxon>
        <taxon>Spermatophyta</taxon>
        <taxon>Magnoliopsida</taxon>
        <taxon>eudicotyledons</taxon>
        <taxon>Gunneridae</taxon>
        <taxon>Pentapetalae</taxon>
        <taxon>rosids</taxon>
        <taxon>fabids</taxon>
        <taxon>Malpighiales</taxon>
        <taxon>Salicaceae</taxon>
        <taxon>Saliceae</taxon>
        <taxon>Populus</taxon>
    </lineage>
</organism>
<dbReference type="AlphaFoldDB" id="A0AAD6QP92"/>
<keyword evidence="2" id="KW-1185">Reference proteome</keyword>
<reference evidence="1" key="1">
    <citation type="journal article" date="2023" name="Mol. Ecol. Resour.">
        <title>Chromosome-level genome assembly of a triploid poplar Populus alba 'Berolinensis'.</title>
        <authorList>
            <person name="Chen S."/>
            <person name="Yu Y."/>
            <person name="Wang X."/>
            <person name="Wang S."/>
            <person name="Zhang T."/>
            <person name="Zhou Y."/>
            <person name="He R."/>
            <person name="Meng N."/>
            <person name="Wang Y."/>
            <person name="Liu W."/>
            <person name="Liu Z."/>
            <person name="Liu J."/>
            <person name="Guo Q."/>
            <person name="Huang H."/>
            <person name="Sederoff R.R."/>
            <person name="Wang G."/>
            <person name="Qu G."/>
            <person name="Chen S."/>
        </authorList>
    </citation>
    <scope>NUCLEOTIDE SEQUENCE</scope>
    <source>
        <strain evidence="1">SC-2020</strain>
    </source>
</reference>
<evidence type="ECO:0000313" key="2">
    <source>
        <dbReference type="Proteomes" id="UP001164929"/>
    </source>
</evidence>
<dbReference type="Proteomes" id="UP001164929">
    <property type="component" value="Chromosome 6"/>
</dbReference>
<sequence>MTFLIFEPNIYDSWSWLQGQSCPPILCSYICLYPSSRIT</sequence>
<comment type="caution">
    <text evidence="1">The sequence shown here is derived from an EMBL/GenBank/DDBJ whole genome shotgun (WGS) entry which is preliminary data.</text>
</comment>